<feature type="compositionally biased region" description="Polar residues" evidence="1">
    <location>
        <begin position="205"/>
        <end position="214"/>
    </location>
</feature>
<dbReference type="SUPFAM" id="SSF110849">
    <property type="entry name" value="ParB/Sulfiredoxin"/>
    <property type="match status" value="1"/>
</dbReference>
<keyword evidence="3" id="KW-1185">Reference proteome</keyword>
<proteinExistence type="predicted"/>
<protein>
    <submittedName>
        <fullName evidence="2">Uncharacterized protein</fullName>
    </submittedName>
</protein>
<sequence>MTSNHLWRGDYSTNTEVMEDISLSSPSLTPKLSDLRLDGGTQPRIELNPEVIAEYAELLSNGIKFPSITAYFDGVSYWLADGFHRYWAALEAKVELEINVINGTQRDAVLHSVGANATHGLRRSNQDKRKAVTTLLQDEEWSQWSNRAIARQCQVNDKTVAKIRRELSNNICGNPQMGDNHTRKVKRGEQVYEQRQRNPFKMKASQKQESSNPKKSVIPEIRPDVHEAICQFLNLEVEAQPNQYYQEDDRAYLIVSHDPDEMDLSLERLFSQLEGEKILNAIVVTPNQAGPQNKIKEKANAVCLISNSQCFCHRLVWYFGKQRHRFYSRFEPLGLAFLFGDEAVIHN</sequence>
<evidence type="ECO:0000313" key="3">
    <source>
        <dbReference type="Proteomes" id="UP000010482"/>
    </source>
</evidence>
<dbReference type="EMBL" id="CP003944">
    <property type="protein sequence ID" value="AFZ50742.1"/>
    <property type="molecule type" value="Genomic_DNA"/>
</dbReference>
<dbReference type="PATRIC" id="fig|13035.3.peg.2393"/>
<dbReference type="InterPro" id="IPR036086">
    <property type="entry name" value="ParB/Sulfiredoxin_sf"/>
</dbReference>
<name>K9YW69_DACS8</name>
<reference evidence="2" key="1">
    <citation type="submission" date="2012-04" db="EMBL/GenBank/DDBJ databases">
        <title>Finished genome of Dactylococcopsis salina PCC 8305.</title>
        <authorList>
            <consortium name="US DOE Joint Genome Institute"/>
            <person name="Gugger M."/>
            <person name="Coursin T."/>
            <person name="Rippka R."/>
            <person name="Tandeau De Marsac N."/>
            <person name="Huntemann M."/>
            <person name="Wei C.-L."/>
            <person name="Han J."/>
            <person name="Detter J.C."/>
            <person name="Han C."/>
            <person name="Tapia R."/>
            <person name="Daligault H."/>
            <person name="Chen A."/>
            <person name="Krypides N."/>
            <person name="Mavromatis K."/>
            <person name="Markowitz V."/>
            <person name="Szeto E."/>
            <person name="Ivanova N."/>
            <person name="Ovchinnikova G."/>
            <person name="Pagani I."/>
            <person name="Pati A."/>
            <person name="Goodwin L."/>
            <person name="Peters L."/>
            <person name="Pitluck S."/>
            <person name="Woyke T."/>
            <person name="Kerfeld C."/>
        </authorList>
    </citation>
    <scope>NUCLEOTIDE SEQUENCE [LARGE SCALE GENOMIC DNA]</scope>
    <source>
        <strain evidence="2">PCC 8305</strain>
    </source>
</reference>
<evidence type="ECO:0000256" key="1">
    <source>
        <dbReference type="SAM" id="MobiDB-lite"/>
    </source>
</evidence>
<dbReference type="AlphaFoldDB" id="K9YW69"/>
<dbReference type="KEGG" id="dsl:Dacsa_2109"/>
<dbReference type="STRING" id="13035.Dacsa_2109"/>
<dbReference type="HOGENOM" id="CLU_798581_0_0_3"/>
<organism evidence="2 3">
    <name type="scientific">Dactylococcopsis salina (strain PCC 8305)</name>
    <name type="common">Myxobactron salinum</name>
    <dbReference type="NCBI Taxonomy" id="13035"/>
    <lineage>
        <taxon>Bacteria</taxon>
        <taxon>Bacillati</taxon>
        <taxon>Cyanobacteriota</taxon>
        <taxon>Cyanophyceae</taxon>
        <taxon>Nodosilineales</taxon>
        <taxon>Cymatolegaceae</taxon>
        <taxon>Dactylococcopsis</taxon>
    </lineage>
</organism>
<dbReference type="RefSeq" id="WP_015229735.1">
    <property type="nucleotide sequence ID" value="NC_019780.1"/>
</dbReference>
<accession>K9YW69</accession>
<dbReference type="Proteomes" id="UP000010482">
    <property type="component" value="Chromosome"/>
</dbReference>
<evidence type="ECO:0000313" key="2">
    <source>
        <dbReference type="EMBL" id="AFZ50742.1"/>
    </source>
</evidence>
<feature type="region of interest" description="Disordered" evidence="1">
    <location>
        <begin position="194"/>
        <end position="216"/>
    </location>
</feature>
<dbReference type="OrthoDB" id="569300at2"/>
<gene>
    <name evidence="2" type="ORF">Dacsa_2109</name>
</gene>
<dbReference type="eggNOG" id="COG4333">
    <property type="taxonomic scope" value="Bacteria"/>
</dbReference>